<evidence type="ECO:0000256" key="3">
    <source>
        <dbReference type="ARBA" id="ARBA00023004"/>
    </source>
</evidence>
<comment type="cofactor">
    <cofactor evidence="5">
        <name>[4Fe-4S] cluster</name>
        <dbReference type="ChEBI" id="CHEBI:49883"/>
    </cofactor>
    <text evidence="5">Binds 1 [4Fe-4S] cluster per subunit.</text>
</comment>
<feature type="binding site" evidence="5">
    <location>
        <position position="260"/>
    </location>
    <ligand>
        <name>dimethylallyl diphosphate</name>
        <dbReference type="ChEBI" id="CHEBI:57623"/>
    </ligand>
</feature>
<dbReference type="Gene3D" id="3.40.1010.20">
    <property type="entry name" value="4-hydroxy-3-methylbut-2-enyl diphosphate reductase, catalytic domain"/>
    <property type="match status" value="2"/>
</dbReference>
<name>G9WY22_9FIRM</name>
<feature type="binding site" evidence="5">
    <location>
        <position position="219"/>
    </location>
    <ligand>
        <name>isopentenyl diphosphate</name>
        <dbReference type="ChEBI" id="CHEBI:128769"/>
    </ligand>
</feature>
<feature type="binding site" evidence="5">
    <location>
        <position position="40"/>
    </location>
    <ligand>
        <name>(2E)-4-hydroxy-3-methylbut-2-enyl diphosphate</name>
        <dbReference type="ChEBI" id="CHEBI:128753"/>
    </ligand>
</feature>
<keyword evidence="5" id="KW-0414">Isoprene biosynthesis</keyword>
<evidence type="ECO:0000256" key="1">
    <source>
        <dbReference type="ARBA" id="ARBA00022485"/>
    </source>
</evidence>
<dbReference type="CDD" id="cd13944">
    <property type="entry name" value="lytB_ispH"/>
    <property type="match status" value="1"/>
</dbReference>
<dbReference type="PANTHER" id="PTHR30426:SF0">
    <property type="entry name" value="4-HYDROXY-3-METHYLBUT-2-ENYL DIPHOSPHATE REDUCTASE"/>
    <property type="match status" value="1"/>
</dbReference>
<feature type="binding site" evidence="5">
    <location>
        <position position="40"/>
    </location>
    <ligand>
        <name>dimethylallyl diphosphate</name>
        <dbReference type="ChEBI" id="CHEBI:57623"/>
    </ligand>
</feature>
<feature type="binding site" evidence="5">
    <location>
        <position position="71"/>
    </location>
    <ligand>
        <name>dimethylallyl diphosphate</name>
        <dbReference type="ChEBI" id="CHEBI:57623"/>
    </ligand>
</feature>
<comment type="pathway">
    <text evidence="5">Isoprenoid biosynthesis; isopentenyl diphosphate biosynthesis via DXP pathway; isopentenyl diphosphate from 1-deoxy-D-xylulose 5-phosphate: step 6/6.</text>
</comment>
<dbReference type="Proteomes" id="UP000006437">
    <property type="component" value="Unassembled WGS sequence"/>
</dbReference>
<keyword evidence="5" id="KW-0560">Oxidoreductase</keyword>
<feature type="binding site" evidence="5">
    <location>
        <position position="260"/>
    </location>
    <ligand>
        <name>(2E)-4-hydroxy-3-methylbut-2-enyl diphosphate</name>
        <dbReference type="ChEBI" id="CHEBI:128753"/>
    </ligand>
</feature>
<keyword evidence="1 5" id="KW-0004">4Fe-4S</keyword>
<feature type="binding site" evidence="5">
    <location>
        <position position="161"/>
    </location>
    <ligand>
        <name>(2E)-4-hydroxy-3-methylbut-2-enyl diphosphate</name>
        <dbReference type="ChEBI" id="CHEBI:128753"/>
    </ligand>
</feature>
<evidence type="ECO:0000256" key="4">
    <source>
        <dbReference type="ARBA" id="ARBA00023014"/>
    </source>
</evidence>
<dbReference type="UniPathway" id="UPA00056">
    <property type="reaction ID" value="UER00097"/>
</dbReference>
<comment type="catalytic activity">
    <reaction evidence="5">
        <text>isopentenyl diphosphate + 2 oxidized [2Fe-2S]-[ferredoxin] + H2O = (2E)-4-hydroxy-3-methylbut-2-enyl diphosphate + 2 reduced [2Fe-2S]-[ferredoxin] + 2 H(+)</text>
        <dbReference type="Rhea" id="RHEA:24488"/>
        <dbReference type="Rhea" id="RHEA-COMP:10000"/>
        <dbReference type="Rhea" id="RHEA-COMP:10001"/>
        <dbReference type="ChEBI" id="CHEBI:15377"/>
        <dbReference type="ChEBI" id="CHEBI:15378"/>
        <dbReference type="ChEBI" id="CHEBI:33737"/>
        <dbReference type="ChEBI" id="CHEBI:33738"/>
        <dbReference type="ChEBI" id="CHEBI:128753"/>
        <dbReference type="ChEBI" id="CHEBI:128769"/>
        <dbReference type="EC" id="1.17.7.4"/>
    </reaction>
</comment>
<dbReference type="Gene3D" id="3.40.50.11270">
    <property type="match status" value="1"/>
</dbReference>
<comment type="function">
    <text evidence="5">Catalyzes the conversion of 1-hydroxy-2-methyl-2-(E)-butenyl 4-diphosphate (HMBPP) into a mixture of isopentenyl diphosphate (IPP) and dimethylallyl diphosphate (DMAPP). Acts in the terminal step of the DOXP/MEP pathway for isoprenoid precursor biosynthesis.</text>
</comment>
<feature type="binding site" evidence="5">
    <location>
        <position position="71"/>
    </location>
    <ligand>
        <name>(2E)-4-hydroxy-3-methylbut-2-enyl diphosphate</name>
        <dbReference type="ChEBI" id="CHEBI:128753"/>
    </ligand>
</feature>
<feature type="binding site" evidence="5">
    <location>
        <position position="219"/>
    </location>
    <ligand>
        <name>(2E)-4-hydroxy-3-methylbut-2-enyl diphosphate</name>
        <dbReference type="ChEBI" id="CHEBI:128753"/>
    </ligand>
</feature>
<evidence type="ECO:0000256" key="2">
    <source>
        <dbReference type="ARBA" id="ARBA00022723"/>
    </source>
</evidence>
<dbReference type="PANTHER" id="PTHR30426">
    <property type="entry name" value="4-HYDROXY-3-METHYLBUT-2-ENYL DIPHOSPHATE REDUCTASE"/>
    <property type="match status" value="1"/>
</dbReference>
<sequence length="277" mass="31359">MNIILSKFSGYCYGVKRAISIAQNSIGELGKVYSLGSIIHNKRAVEKLENQGLQIVDDIDKDYKNILFRSHGVEKKFYNFANEHGMNIIDTTCTFVKKIHQIVADKYKSGNEIIIIGNKSHPEVIGINSWCDYTAQFVGDEKDVEKLKIDKNCNYVLVFQTTFNIEKYEEIVSKISEKTENLEIFNTICNATKKRQDAILEISEKVDMIVVIGDKSSSNSKKLYELASSRCKSIFVEDCSELDQSMFENVKNVGITAGASTPDFVIDEVIKYIQDLN</sequence>
<dbReference type="GO" id="GO:0016114">
    <property type="term" value="P:terpenoid biosynthetic process"/>
    <property type="evidence" value="ECO:0007669"/>
    <property type="project" value="UniProtKB-UniRule"/>
</dbReference>
<feature type="binding site" evidence="5">
    <location>
        <position position="218"/>
    </location>
    <ligand>
        <name>isopentenyl diphosphate</name>
        <dbReference type="ChEBI" id="CHEBI:128769"/>
    </ligand>
</feature>
<feature type="binding site" evidence="5">
    <location>
        <position position="40"/>
    </location>
    <ligand>
        <name>isopentenyl diphosphate</name>
        <dbReference type="ChEBI" id="CHEBI:128769"/>
    </ligand>
</feature>
<keyword evidence="4 5" id="KW-0411">Iron-sulfur</keyword>
<feature type="binding site" evidence="5">
    <location>
        <position position="121"/>
    </location>
    <ligand>
        <name>(2E)-4-hydroxy-3-methylbut-2-enyl diphosphate</name>
        <dbReference type="ChEBI" id="CHEBI:128753"/>
    </ligand>
</feature>
<proteinExistence type="inferred from homology"/>
<protein>
    <recommendedName>
        <fullName evidence="5">4-hydroxy-3-methylbut-2-enyl diphosphate reductase</fullName>
        <shortName evidence="5">HMBPP reductase</shortName>
        <ecNumber evidence="5">1.17.7.4</ecNumber>
    </recommendedName>
</protein>
<feature type="active site" description="Proton donor" evidence="5">
    <location>
        <position position="123"/>
    </location>
</feature>
<feature type="binding site" evidence="5">
    <location>
        <position position="217"/>
    </location>
    <ligand>
        <name>dimethylallyl diphosphate</name>
        <dbReference type="ChEBI" id="CHEBI:57623"/>
    </ligand>
</feature>
<dbReference type="GO" id="GO:0019288">
    <property type="term" value="P:isopentenyl diphosphate biosynthetic process, methylerythritol 4-phosphate pathway"/>
    <property type="evidence" value="ECO:0007669"/>
    <property type="project" value="UniProtKB-UniRule"/>
</dbReference>
<feature type="binding site" evidence="5">
    <location>
        <position position="218"/>
    </location>
    <ligand>
        <name>(2E)-4-hydroxy-3-methylbut-2-enyl diphosphate</name>
        <dbReference type="ChEBI" id="CHEBI:128753"/>
    </ligand>
</feature>
<keyword evidence="3 5" id="KW-0408">Iron</keyword>
<dbReference type="Pfam" id="PF02401">
    <property type="entry name" value="LYTB"/>
    <property type="match status" value="1"/>
</dbReference>
<dbReference type="AlphaFoldDB" id="G9WY22"/>
<feature type="binding site" evidence="5">
    <location>
        <position position="219"/>
    </location>
    <ligand>
        <name>dimethylallyl diphosphate</name>
        <dbReference type="ChEBI" id="CHEBI:57623"/>
    </ligand>
</feature>
<comment type="caution">
    <text evidence="6">The sequence shown here is derived from an EMBL/GenBank/DDBJ whole genome shotgun (WGS) entry which is preliminary data.</text>
</comment>
<dbReference type="NCBIfam" id="NF002187">
    <property type="entry name" value="PRK01045.1-1"/>
    <property type="match status" value="1"/>
</dbReference>
<feature type="binding site" evidence="5">
    <location>
        <position position="189"/>
    </location>
    <ligand>
        <name>[4Fe-4S] cluster</name>
        <dbReference type="ChEBI" id="CHEBI:49883"/>
    </ligand>
</feature>
<feature type="binding site" evidence="5">
    <location>
        <position position="121"/>
    </location>
    <ligand>
        <name>dimethylallyl diphosphate</name>
        <dbReference type="ChEBI" id="CHEBI:57623"/>
    </ligand>
</feature>
<dbReference type="PATRIC" id="fig|796937.3.peg.265"/>
<dbReference type="RefSeq" id="WP_009525308.1">
    <property type="nucleotide sequence ID" value="NZ_JH414551.1"/>
</dbReference>
<feature type="binding site" evidence="5">
    <location>
        <position position="217"/>
    </location>
    <ligand>
        <name>isopentenyl diphosphate</name>
        <dbReference type="ChEBI" id="CHEBI:128769"/>
    </ligand>
</feature>
<gene>
    <name evidence="5" type="primary">ispH</name>
    <name evidence="6" type="ORF">HMPREF9629_01073</name>
</gene>
<dbReference type="GO" id="GO:0051539">
    <property type="term" value="F:4 iron, 4 sulfur cluster binding"/>
    <property type="evidence" value="ECO:0007669"/>
    <property type="project" value="UniProtKB-UniRule"/>
</dbReference>
<feature type="binding site" evidence="5">
    <location>
        <position position="217"/>
    </location>
    <ligand>
        <name>(2E)-4-hydroxy-3-methylbut-2-enyl diphosphate</name>
        <dbReference type="ChEBI" id="CHEBI:128753"/>
    </ligand>
</feature>
<feature type="binding site" evidence="5">
    <location>
        <position position="12"/>
    </location>
    <ligand>
        <name>[4Fe-4S] cluster</name>
        <dbReference type="ChEBI" id="CHEBI:49883"/>
    </ligand>
</feature>
<dbReference type="UniPathway" id="UPA00059">
    <property type="reaction ID" value="UER00105"/>
</dbReference>
<dbReference type="GO" id="GO:0051745">
    <property type="term" value="F:4-hydroxy-3-methylbut-2-enyl diphosphate reductase activity"/>
    <property type="evidence" value="ECO:0007669"/>
    <property type="project" value="UniProtKB-UniRule"/>
</dbReference>
<keyword evidence="2 5" id="KW-0479">Metal-binding</keyword>
<feature type="binding site" evidence="5">
    <location>
        <position position="71"/>
    </location>
    <ligand>
        <name>isopentenyl diphosphate</name>
        <dbReference type="ChEBI" id="CHEBI:128769"/>
    </ligand>
</feature>
<comment type="similarity">
    <text evidence="5">Belongs to the IspH family.</text>
</comment>
<reference evidence="6 7" key="1">
    <citation type="submission" date="2011-08" db="EMBL/GenBank/DDBJ databases">
        <title>The Genome Sequence of Eubacteriaceae bacterium ACC19a.</title>
        <authorList>
            <consortium name="The Broad Institute Genome Sequencing Platform"/>
            <person name="Earl A."/>
            <person name="Ward D."/>
            <person name="Feldgarden M."/>
            <person name="Gevers D."/>
            <person name="Sizova M."/>
            <person name="Hazen A."/>
            <person name="Epstein S."/>
            <person name="Young S.K."/>
            <person name="Zeng Q."/>
            <person name="Gargeya S."/>
            <person name="Fitzgerald M."/>
            <person name="Haas B."/>
            <person name="Abouelleil A."/>
            <person name="Alvarado L."/>
            <person name="Arachchi H.M."/>
            <person name="Berlin A."/>
            <person name="Brown A."/>
            <person name="Chapman S.B."/>
            <person name="Chen Z."/>
            <person name="Dunbar C."/>
            <person name="Freedman E."/>
            <person name="Gearin G."/>
            <person name="Gellesch M."/>
            <person name="Goldberg J."/>
            <person name="Griggs A."/>
            <person name="Gujja S."/>
            <person name="Heiman D."/>
            <person name="Howarth C."/>
            <person name="Larson L."/>
            <person name="Lui A."/>
            <person name="MacDonald P.J.P."/>
            <person name="Montmayeur A."/>
            <person name="Murphy C."/>
            <person name="Neiman D."/>
            <person name="Pearson M."/>
            <person name="Priest M."/>
            <person name="Roberts A."/>
            <person name="Saif S."/>
            <person name="Shea T."/>
            <person name="Shenoy N."/>
            <person name="Sisk P."/>
            <person name="Stolte C."/>
            <person name="Sykes S."/>
            <person name="Wortman J."/>
            <person name="Nusbaum C."/>
            <person name="Birren B."/>
        </authorList>
    </citation>
    <scope>NUCLEOTIDE SEQUENCE [LARGE SCALE GENOMIC DNA]</scope>
    <source>
        <strain evidence="6 7">ACC19a</strain>
    </source>
</reference>
<feature type="binding site" evidence="5">
    <location>
        <position position="93"/>
    </location>
    <ligand>
        <name>[4Fe-4S] cluster</name>
        <dbReference type="ChEBI" id="CHEBI:49883"/>
    </ligand>
</feature>
<evidence type="ECO:0000256" key="5">
    <source>
        <dbReference type="HAMAP-Rule" id="MF_00191"/>
    </source>
</evidence>
<accession>G9WY22</accession>
<dbReference type="EC" id="1.17.7.4" evidence="5"/>
<feature type="binding site" evidence="5">
    <location>
        <position position="121"/>
    </location>
    <ligand>
        <name>isopentenyl diphosphate</name>
        <dbReference type="ChEBI" id="CHEBI:128769"/>
    </ligand>
</feature>
<dbReference type="HAMAP" id="MF_00191">
    <property type="entry name" value="IspH"/>
    <property type="match status" value="1"/>
</dbReference>
<dbReference type="HOGENOM" id="CLU_027486_0_1_9"/>
<dbReference type="EMBL" id="AFZE01000002">
    <property type="protein sequence ID" value="EHL16526.1"/>
    <property type="molecule type" value="Genomic_DNA"/>
</dbReference>
<organism evidence="6 7">
    <name type="scientific">Peptoanaerobacter stomatis</name>
    <dbReference type="NCBI Taxonomy" id="796937"/>
    <lineage>
        <taxon>Bacteria</taxon>
        <taxon>Bacillati</taxon>
        <taxon>Bacillota</taxon>
        <taxon>Clostridia</taxon>
        <taxon>Peptostreptococcales</taxon>
        <taxon>Filifactoraceae</taxon>
        <taxon>Peptoanaerobacter</taxon>
    </lineage>
</organism>
<dbReference type="GO" id="GO:0046872">
    <property type="term" value="F:metal ion binding"/>
    <property type="evidence" value="ECO:0007669"/>
    <property type="project" value="UniProtKB-KW"/>
</dbReference>
<comment type="pathway">
    <text evidence="5">Isoprenoid biosynthesis; dimethylallyl diphosphate biosynthesis; dimethylallyl diphosphate from (2E)-4-hydroxy-3-methylbutenyl diphosphate: step 1/1.</text>
</comment>
<evidence type="ECO:0000313" key="6">
    <source>
        <dbReference type="EMBL" id="EHL16526.1"/>
    </source>
</evidence>
<feature type="binding site" evidence="5">
    <location>
        <position position="260"/>
    </location>
    <ligand>
        <name>isopentenyl diphosphate</name>
        <dbReference type="ChEBI" id="CHEBI:128769"/>
    </ligand>
</feature>
<comment type="catalytic activity">
    <reaction evidence="5">
        <text>dimethylallyl diphosphate + 2 oxidized [2Fe-2S]-[ferredoxin] + H2O = (2E)-4-hydroxy-3-methylbut-2-enyl diphosphate + 2 reduced [2Fe-2S]-[ferredoxin] + 2 H(+)</text>
        <dbReference type="Rhea" id="RHEA:24825"/>
        <dbReference type="Rhea" id="RHEA-COMP:10000"/>
        <dbReference type="Rhea" id="RHEA-COMP:10001"/>
        <dbReference type="ChEBI" id="CHEBI:15377"/>
        <dbReference type="ChEBI" id="CHEBI:15378"/>
        <dbReference type="ChEBI" id="CHEBI:33737"/>
        <dbReference type="ChEBI" id="CHEBI:33738"/>
        <dbReference type="ChEBI" id="CHEBI:57623"/>
        <dbReference type="ChEBI" id="CHEBI:128753"/>
        <dbReference type="EC" id="1.17.7.4"/>
    </reaction>
</comment>
<dbReference type="NCBIfam" id="TIGR00216">
    <property type="entry name" value="ispH_lytB"/>
    <property type="match status" value="1"/>
</dbReference>
<dbReference type="InterPro" id="IPR003451">
    <property type="entry name" value="LytB/IspH"/>
</dbReference>
<dbReference type="GO" id="GO:0050992">
    <property type="term" value="P:dimethylallyl diphosphate biosynthetic process"/>
    <property type="evidence" value="ECO:0007669"/>
    <property type="project" value="UniProtKB-UniRule"/>
</dbReference>
<feature type="binding site" evidence="5">
    <location>
        <position position="218"/>
    </location>
    <ligand>
        <name>dimethylallyl diphosphate</name>
        <dbReference type="ChEBI" id="CHEBI:57623"/>
    </ligand>
</feature>
<evidence type="ECO:0000313" key="7">
    <source>
        <dbReference type="Proteomes" id="UP000006437"/>
    </source>
</evidence>